<dbReference type="VEuPathDB" id="FungiDB:PODANS_6_10170"/>
<evidence type="ECO:0000313" key="2">
    <source>
        <dbReference type="EMBL" id="CAP65524.1"/>
    </source>
</evidence>
<reference evidence="3" key="4">
    <citation type="submission" date="2015-04" db="EMBL/GenBank/DDBJ databases">
        <title>Maintaining two mating types: Structure of the mating type locus and its role in heterokaryosis in Podospora anserina.</title>
        <authorList>
            <person name="Grognet P."/>
            <person name="Bidard F."/>
            <person name="Kuchly C."/>
            <person name="Chan Ho Tong L."/>
            <person name="Coppin E."/>
            <person name="Ait Benkhali J."/>
            <person name="Couloux A."/>
            <person name="Wincker P."/>
            <person name="Debuchy R."/>
            <person name="Silar P."/>
        </authorList>
    </citation>
    <scope>NUCLEOTIDE SEQUENCE</scope>
</reference>
<dbReference type="HOGENOM" id="CLU_147540_1_0_1"/>
<dbReference type="RefSeq" id="XP_003437439.1">
    <property type="nucleotide sequence ID" value="XM_003437391.1"/>
</dbReference>
<reference evidence="2 4" key="1">
    <citation type="journal article" date="2008" name="Genome Biol.">
        <title>The genome sequence of the model ascomycete fungus Podospora anserina.</title>
        <authorList>
            <person name="Espagne E."/>
            <person name="Lespinet O."/>
            <person name="Malagnac F."/>
            <person name="Da Silva C."/>
            <person name="Jaillon O."/>
            <person name="Porcel B.M."/>
            <person name="Couloux A."/>
            <person name="Aury J.-M."/>
            <person name="Segurens B."/>
            <person name="Poulain J."/>
            <person name="Anthouard V."/>
            <person name="Grossetete S."/>
            <person name="Khalili H."/>
            <person name="Coppin E."/>
            <person name="Dequard-Chablat M."/>
            <person name="Picard M."/>
            <person name="Contamine V."/>
            <person name="Arnaise S."/>
            <person name="Bourdais A."/>
            <person name="Berteaux-Lecellier V."/>
            <person name="Gautheret D."/>
            <person name="de Vries R.P."/>
            <person name="Battaglia E."/>
            <person name="Coutinho P.M."/>
            <person name="Danchin E.G.J."/>
            <person name="Henrissat B."/>
            <person name="El Khoury R."/>
            <person name="Sainsard-Chanet A."/>
            <person name="Boivin A."/>
            <person name="Pinan-Lucarre B."/>
            <person name="Sellem C.H."/>
            <person name="Debuchy R."/>
            <person name="Wincker P."/>
            <person name="Weissenbach J."/>
            <person name="Silar P."/>
        </authorList>
    </citation>
    <scope>NUCLEOTIDE SEQUENCE [LARGE SCALE GENOMIC DNA]</scope>
    <source>
        <strain evidence="4">S / ATCC MYA-4624 / DSM 980 / FGSC 10383</strain>
        <strain evidence="2">S mat+</strain>
    </source>
</reference>
<evidence type="ECO:0000313" key="3">
    <source>
        <dbReference type="EMBL" id="CDP31519.1"/>
    </source>
</evidence>
<keyword evidence="4" id="KW-1185">Reference proteome</keyword>
<keyword evidence="1" id="KW-0732">Signal</keyword>
<dbReference type="GeneID" id="11176443"/>
<accession>B2ANC6</accession>
<dbReference type="OrthoDB" id="2251794at2759"/>
<organism evidence="2">
    <name type="scientific">Podospora anserina (strain S / ATCC MYA-4624 / DSM 980 / FGSC 10383)</name>
    <name type="common">Pleurage anserina</name>
    <dbReference type="NCBI Taxonomy" id="515849"/>
    <lineage>
        <taxon>Eukaryota</taxon>
        <taxon>Fungi</taxon>
        <taxon>Dikarya</taxon>
        <taxon>Ascomycota</taxon>
        <taxon>Pezizomycotina</taxon>
        <taxon>Sordariomycetes</taxon>
        <taxon>Sordariomycetidae</taxon>
        <taxon>Sordariales</taxon>
        <taxon>Podosporaceae</taxon>
        <taxon>Podospora</taxon>
        <taxon>Podospora anserina</taxon>
    </lineage>
</organism>
<gene>
    <name evidence="2" type="ORF">PODANS_6_10170</name>
</gene>
<reference evidence="4" key="3">
    <citation type="journal article" date="2014" name="Genetics">
        <title>Maintaining two mating types: Structure of the mating type locus and its role in heterokaryosis in Podospora anserina.</title>
        <authorList>
            <person name="Grognet P."/>
            <person name="Bidard F."/>
            <person name="Kuchly C."/>
            <person name="Tong L.C.H."/>
            <person name="Coppin E."/>
            <person name="Benkhali J.A."/>
            <person name="Couloux A."/>
            <person name="Wincker P."/>
            <person name="Debuchy R."/>
            <person name="Silar P."/>
        </authorList>
    </citation>
    <scope>GENOME REANNOTATION</scope>
    <source>
        <strain evidence="4">S / ATCC MYA-4624 / DSM 980 / FGSC 10383</strain>
    </source>
</reference>
<feature type="signal peptide" evidence="1">
    <location>
        <begin position="1"/>
        <end position="16"/>
    </location>
</feature>
<dbReference type="Proteomes" id="UP000001197">
    <property type="component" value="Chromosome 6"/>
</dbReference>
<protein>
    <submittedName>
        <fullName evidence="2">Podospora anserina S mat+ genomic DNA chromosome 6, supercontig 4</fullName>
    </submittedName>
</protein>
<dbReference type="STRING" id="515849.B2ANC6"/>
<dbReference type="EMBL" id="CU633872">
    <property type="protein sequence ID" value="CAP65524.1"/>
    <property type="molecule type" value="Genomic_DNA"/>
</dbReference>
<reference evidence="2" key="2">
    <citation type="submission" date="2008-07" db="EMBL/GenBank/DDBJ databases">
        <authorList>
            <person name="Genoscope - CEA"/>
        </authorList>
    </citation>
    <scope>NUCLEOTIDE SEQUENCE</scope>
    <source>
        <strain evidence="2">S mat+</strain>
    </source>
</reference>
<feature type="chain" id="PRO_5007639001" evidence="1">
    <location>
        <begin position="17"/>
        <end position="129"/>
    </location>
</feature>
<evidence type="ECO:0000256" key="1">
    <source>
        <dbReference type="SAM" id="SignalP"/>
    </source>
</evidence>
<dbReference type="EMBL" id="FO904941">
    <property type="protein sequence ID" value="CDP31519.1"/>
    <property type="molecule type" value="Genomic_DNA"/>
</dbReference>
<sequence length="129" mass="13205">MQLLHILAAFPLTALAALNGRCTGSEATGEWGSKGICIRTSTCSSAGGAYKTGACPSDPADVKCCLVGRGPSVGTNPCGGASWCDWTSNTCSGSRLTGSFLSCPRSIMHVLTKSIGYCPGGSNYKCCRL</sequence>
<evidence type="ECO:0000313" key="4">
    <source>
        <dbReference type="Proteomes" id="UP000001197"/>
    </source>
</evidence>
<dbReference type="AlphaFoldDB" id="B2ANC6"/>
<dbReference type="KEGG" id="pan:PODANS72p225"/>
<dbReference type="eggNOG" id="ENOG502T561">
    <property type="taxonomic scope" value="Eukaryota"/>
</dbReference>
<proteinExistence type="predicted"/>
<name>B2ANC6_PODAN</name>